<proteinExistence type="predicted"/>
<accession>A0A1G6NWC6</accession>
<dbReference type="Proteomes" id="UP000199452">
    <property type="component" value="Unassembled WGS sequence"/>
</dbReference>
<feature type="chain" id="PRO_5011649025" description="Tissue inhibitor of metalloproteinase" evidence="1">
    <location>
        <begin position="26"/>
        <end position="305"/>
    </location>
</feature>
<evidence type="ECO:0000313" key="3">
    <source>
        <dbReference type="Proteomes" id="UP000199452"/>
    </source>
</evidence>
<organism evidence="2 3">
    <name type="scientific">Williamwhitmania taraxaci</name>
    <dbReference type="NCBI Taxonomy" id="1640674"/>
    <lineage>
        <taxon>Bacteria</taxon>
        <taxon>Pseudomonadati</taxon>
        <taxon>Bacteroidota</taxon>
        <taxon>Bacteroidia</taxon>
        <taxon>Bacteroidales</taxon>
        <taxon>Williamwhitmaniaceae</taxon>
        <taxon>Williamwhitmania</taxon>
    </lineage>
</organism>
<protein>
    <recommendedName>
        <fullName evidence="4">Tissue inhibitor of metalloproteinase</fullName>
    </recommendedName>
</protein>
<reference evidence="2 3" key="1">
    <citation type="submission" date="2016-09" db="EMBL/GenBank/DDBJ databases">
        <authorList>
            <person name="Capua I."/>
            <person name="De Benedictis P."/>
            <person name="Joannis T."/>
            <person name="Lombin L.H."/>
            <person name="Cattoli G."/>
        </authorList>
    </citation>
    <scope>NUCLEOTIDE SEQUENCE [LARGE SCALE GENOMIC DNA]</scope>
    <source>
        <strain evidence="2 3">A7P-90m</strain>
    </source>
</reference>
<dbReference type="RefSeq" id="WP_092439272.1">
    <property type="nucleotide sequence ID" value="NZ_FMYP01000046.1"/>
</dbReference>
<keyword evidence="3" id="KW-1185">Reference proteome</keyword>
<evidence type="ECO:0008006" key="4">
    <source>
        <dbReference type="Google" id="ProtNLM"/>
    </source>
</evidence>
<evidence type="ECO:0000313" key="2">
    <source>
        <dbReference type="EMBL" id="SDC71557.1"/>
    </source>
</evidence>
<name>A0A1G6NWC6_9BACT</name>
<feature type="signal peptide" evidence="1">
    <location>
        <begin position="1"/>
        <end position="25"/>
    </location>
</feature>
<sequence length="305" mass="34297">MRNYLHTLKAVALLFLLLNTSTVFSQNCKPTIVSEDGNTEYFGGKVRDAIGLLTDDKSAYTFYVVQVNKGKDGTVAFVSFFEPVKDRDAYNKAINDYLTEEKLKTSFLEIQVDNKIIRIPSTNCLLEPKKTLGEIYGYTVSIQGDIVKEQVLLLQNSDIQKFKIVIGGKPYERTFDKPTKITQTIMKAVSCVNLDNMFEVKKKKPSELNLNEVEPSNYSVEIIGKWLSQSTNVTVLEFIGDKLRVIQRGIVVSDGNYKISGTRLIYTGATSSGASNNGVSNFELFLKDMITLKDKGQEITYERIE</sequence>
<keyword evidence="1" id="KW-0732">Signal</keyword>
<evidence type="ECO:0000256" key="1">
    <source>
        <dbReference type="SAM" id="SignalP"/>
    </source>
</evidence>
<dbReference type="AlphaFoldDB" id="A0A1G6NWC6"/>
<gene>
    <name evidence="2" type="ORF">SAMN05216323_10461</name>
</gene>
<dbReference type="EMBL" id="FMYP01000046">
    <property type="protein sequence ID" value="SDC71557.1"/>
    <property type="molecule type" value="Genomic_DNA"/>
</dbReference>